<evidence type="ECO:0000256" key="3">
    <source>
        <dbReference type="ARBA" id="ARBA00023295"/>
    </source>
</evidence>
<comment type="similarity">
    <text evidence="1 4">Belongs to the glycosyl hydrolase 27 family.</text>
</comment>
<dbReference type="PANTHER" id="PTHR11452">
    <property type="entry name" value="ALPHA-GALACTOSIDASE/ALPHA-N-ACETYLGALACTOSAMINIDASE"/>
    <property type="match status" value="1"/>
</dbReference>
<dbReference type="Pfam" id="PF16499">
    <property type="entry name" value="Melibiase_2"/>
    <property type="match status" value="2"/>
</dbReference>
<proteinExistence type="inferred from homology"/>
<dbReference type="GO" id="GO:0004557">
    <property type="term" value="F:alpha-galactosidase activity"/>
    <property type="evidence" value="ECO:0007669"/>
    <property type="project" value="UniProtKB-EC"/>
</dbReference>
<dbReference type="InterPro" id="IPR017853">
    <property type="entry name" value="GH"/>
</dbReference>
<dbReference type="PROSITE" id="PS00512">
    <property type="entry name" value="ALPHA_GALACTOSIDASE"/>
    <property type="match status" value="1"/>
</dbReference>
<evidence type="ECO:0000256" key="1">
    <source>
        <dbReference type="ARBA" id="ARBA00009743"/>
    </source>
</evidence>
<dbReference type="PRINTS" id="PR00740">
    <property type="entry name" value="GLHYDRLASE27"/>
</dbReference>
<comment type="catalytic activity">
    <reaction evidence="4">
        <text>Hydrolysis of terminal, non-reducing alpha-D-galactose residues in alpha-D-galactosides, including galactose oligosaccharides, galactomannans and galactolipids.</text>
        <dbReference type="EC" id="3.2.1.22"/>
    </reaction>
</comment>
<protein>
    <recommendedName>
        <fullName evidence="4">Alpha-galactosidase</fullName>
        <ecNumber evidence="4">3.2.1.22</ecNumber>
    </recommendedName>
    <alternativeName>
        <fullName evidence="4">Melibiase</fullName>
    </alternativeName>
</protein>
<evidence type="ECO:0000313" key="5">
    <source>
        <dbReference type="EMBL" id="OKL54822.1"/>
    </source>
</evidence>
<dbReference type="PANTHER" id="PTHR11452:SF75">
    <property type="entry name" value="ALPHA-GALACTOSIDASE MEL1"/>
    <property type="match status" value="1"/>
</dbReference>
<keyword evidence="6" id="KW-1185">Reference proteome</keyword>
<dbReference type="CDD" id="cd14792">
    <property type="entry name" value="GH27"/>
    <property type="match status" value="1"/>
</dbReference>
<accession>A0A1Q5Q543</accession>
<keyword evidence="4" id="KW-1015">Disulfide bond</keyword>
<dbReference type="AlphaFoldDB" id="A0A1Q5Q543"/>
<organism evidence="5 6">
    <name type="scientific">Bowdeniella nasicola</name>
    <dbReference type="NCBI Taxonomy" id="208480"/>
    <lineage>
        <taxon>Bacteria</taxon>
        <taxon>Bacillati</taxon>
        <taxon>Actinomycetota</taxon>
        <taxon>Actinomycetes</taxon>
        <taxon>Actinomycetales</taxon>
        <taxon>Actinomycetaceae</taxon>
        <taxon>Bowdeniella</taxon>
    </lineage>
</organism>
<keyword evidence="2 4" id="KW-0378">Hydrolase</keyword>
<dbReference type="Proteomes" id="UP000185628">
    <property type="component" value="Unassembled WGS sequence"/>
</dbReference>
<dbReference type="EC" id="3.2.1.22" evidence="4"/>
<dbReference type="SUPFAM" id="SSF51445">
    <property type="entry name" value="(Trans)glycosidases"/>
    <property type="match status" value="1"/>
</dbReference>
<dbReference type="InterPro" id="IPR002241">
    <property type="entry name" value="Glyco_hydro_27"/>
</dbReference>
<dbReference type="EMBL" id="MQVR01000007">
    <property type="protein sequence ID" value="OKL54822.1"/>
    <property type="molecule type" value="Genomic_DNA"/>
</dbReference>
<evidence type="ECO:0000313" key="6">
    <source>
        <dbReference type="Proteomes" id="UP000185628"/>
    </source>
</evidence>
<sequence length="367" mass="40551">MGWNSWNAYRCYDINQHVILANADALIRLGLVESGYDTVVVDDGWQAPERDGAGALRACPRRFPRGMAWLGEQLHARGLKFGLYLAPGRRTCAQYWDAYGRTTRSGAASRPRWPITLRARLGLLAPDIADVSAPPASGDLGSYRSEAADLSQLLDWGVDYLKYDWCRAEIGTAYTERREAFALMGHLIEDSAREMTYSISEYGESEPWRWAGQFANSWRMTPDIAARPSAIFAIARASAAHGAATRPGHVGDADMLQVGNVALPARLRRELDRTHLLLWAMLASPLMIGTDLRQLAATDPVVAALRNPEALAVSQHADVSCAELVAQEGAVDVYERSLAGERVRLRVNTSWRWRGGLPGYGSELRRL</sequence>
<comment type="caution">
    <text evidence="5">The sequence shown here is derived from an EMBL/GenBank/DDBJ whole genome shotgun (WGS) entry which is preliminary data.</text>
</comment>
<gene>
    <name evidence="5" type="ORF">BSZ39_02265</name>
</gene>
<dbReference type="InterPro" id="IPR013785">
    <property type="entry name" value="Aldolase_TIM"/>
</dbReference>
<evidence type="ECO:0000256" key="2">
    <source>
        <dbReference type="ARBA" id="ARBA00022801"/>
    </source>
</evidence>
<dbReference type="GO" id="GO:0005975">
    <property type="term" value="P:carbohydrate metabolic process"/>
    <property type="evidence" value="ECO:0007669"/>
    <property type="project" value="InterPro"/>
</dbReference>
<dbReference type="Gene3D" id="3.20.20.70">
    <property type="entry name" value="Aldolase class I"/>
    <property type="match status" value="1"/>
</dbReference>
<reference evidence="6" key="1">
    <citation type="submission" date="2016-12" db="EMBL/GenBank/DDBJ databases">
        <authorList>
            <person name="Meng X."/>
        </authorList>
    </citation>
    <scope>NUCLEOTIDE SEQUENCE [LARGE SCALE GENOMIC DNA]</scope>
    <source>
        <strain evidence="6">DSM 19116</strain>
    </source>
</reference>
<dbReference type="InterPro" id="IPR000111">
    <property type="entry name" value="Glyco_hydro_27/36_CS"/>
</dbReference>
<keyword evidence="3 4" id="KW-0326">Glycosidase</keyword>
<name>A0A1Q5Q543_9ACTO</name>
<evidence type="ECO:0000256" key="4">
    <source>
        <dbReference type="RuleBase" id="RU361168"/>
    </source>
</evidence>